<dbReference type="Proteomes" id="UP000266723">
    <property type="component" value="Unassembled WGS sequence"/>
</dbReference>
<gene>
    <name evidence="1" type="ORF">DY000_02060974</name>
</gene>
<protein>
    <submittedName>
        <fullName evidence="1">Uncharacterized protein</fullName>
    </submittedName>
</protein>
<dbReference type="EMBL" id="QGKV02001556">
    <property type="protein sequence ID" value="KAF3517660.1"/>
    <property type="molecule type" value="Genomic_DNA"/>
</dbReference>
<proteinExistence type="predicted"/>
<evidence type="ECO:0000313" key="1">
    <source>
        <dbReference type="EMBL" id="KAF3517660.1"/>
    </source>
</evidence>
<name>A0ABQ7AU36_BRACR</name>
<reference evidence="1 2" key="1">
    <citation type="journal article" date="2020" name="BMC Genomics">
        <title>Intraspecific diversification of the crop wild relative Brassica cretica Lam. using demographic model selection.</title>
        <authorList>
            <person name="Kioukis A."/>
            <person name="Michalopoulou V.A."/>
            <person name="Briers L."/>
            <person name="Pirintsos S."/>
            <person name="Studholme D.J."/>
            <person name="Pavlidis P."/>
            <person name="Sarris P.F."/>
        </authorList>
    </citation>
    <scope>NUCLEOTIDE SEQUENCE [LARGE SCALE GENOMIC DNA]</scope>
    <source>
        <strain evidence="2">cv. PFS-1207/04</strain>
    </source>
</reference>
<keyword evidence="2" id="KW-1185">Reference proteome</keyword>
<evidence type="ECO:0000313" key="2">
    <source>
        <dbReference type="Proteomes" id="UP000266723"/>
    </source>
</evidence>
<accession>A0ABQ7AU36</accession>
<organism evidence="1 2">
    <name type="scientific">Brassica cretica</name>
    <name type="common">Mustard</name>
    <dbReference type="NCBI Taxonomy" id="69181"/>
    <lineage>
        <taxon>Eukaryota</taxon>
        <taxon>Viridiplantae</taxon>
        <taxon>Streptophyta</taxon>
        <taxon>Embryophyta</taxon>
        <taxon>Tracheophyta</taxon>
        <taxon>Spermatophyta</taxon>
        <taxon>Magnoliopsida</taxon>
        <taxon>eudicotyledons</taxon>
        <taxon>Gunneridae</taxon>
        <taxon>Pentapetalae</taxon>
        <taxon>rosids</taxon>
        <taxon>malvids</taxon>
        <taxon>Brassicales</taxon>
        <taxon>Brassicaceae</taxon>
        <taxon>Brassiceae</taxon>
        <taxon>Brassica</taxon>
    </lineage>
</organism>
<sequence>MKMMMTLKERKGLATRKIWSMRRMVLNLTRSSFAFEFGVFSFEFGVFSFEFDGLAEYLLCCRYTKRWQNGAMAMGAKLQPPRFVSPCAISNQALRTIRNTVYFYSNDPDVELCTKQIFARITKIPDSADGHKSLLTVVRGDYKSE</sequence>
<comment type="caution">
    <text evidence="1">The sequence shown here is derived from an EMBL/GenBank/DDBJ whole genome shotgun (WGS) entry which is preliminary data.</text>
</comment>